<dbReference type="Gene3D" id="2.60.200.20">
    <property type="match status" value="1"/>
</dbReference>
<gene>
    <name evidence="1" type="ORF">GCK32_022626</name>
</gene>
<dbReference type="SUPFAM" id="SSF49879">
    <property type="entry name" value="SMAD/FHA domain"/>
    <property type="match status" value="1"/>
</dbReference>
<dbReference type="Proteomes" id="UP001331761">
    <property type="component" value="Unassembled WGS sequence"/>
</dbReference>
<reference evidence="1 2" key="1">
    <citation type="submission" date="2019-10" db="EMBL/GenBank/DDBJ databases">
        <title>Assembly and Annotation for the nematode Trichostrongylus colubriformis.</title>
        <authorList>
            <person name="Martin J."/>
        </authorList>
    </citation>
    <scope>NUCLEOTIDE SEQUENCE [LARGE SCALE GENOMIC DNA]</scope>
    <source>
        <strain evidence="1">G859</strain>
        <tissue evidence="1">Whole worm</tissue>
    </source>
</reference>
<name>A0AAN8G121_TRICO</name>
<evidence type="ECO:0000313" key="1">
    <source>
        <dbReference type="EMBL" id="KAK5974393.1"/>
    </source>
</evidence>
<sequence length="54" mass="5860">MNFDATVSYVFSNDSVFIQLDGAEMRGRHCVITYMDGIVTITPSASDAIIEVSA</sequence>
<dbReference type="AlphaFoldDB" id="A0AAN8G121"/>
<dbReference type="EMBL" id="WIXE01014313">
    <property type="protein sequence ID" value="KAK5974393.1"/>
    <property type="molecule type" value="Genomic_DNA"/>
</dbReference>
<dbReference type="InterPro" id="IPR008984">
    <property type="entry name" value="SMAD_FHA_dom_sf"/>
</dbReference>
<organism evidence="1 2">
    <name type="scientific">Trichostrongylus colubriformis</name>
    <name type="common">Black scour worm</name>
    <dbReference type="NCBI Taxonomy" id="6319"/>
    <lineage>
        <taxon>Eukaryota</taxon>
        <taxon>Metazoa</taxon>
        <taxon>Ecdysozoa</taxon>
        <taxon>Nematoda</taxon>
        <taxon>Chromadorea</taxon>
        <taxon>Rhabditida</taxon>
        <taxon>Rhabditina</taxon>
        <taxon>Rhabditomorpha</taxon>
        <taxon>Strongyloidea</taxon>
        <taxon>Trichostrongylidae</taxon>
        <taxon>Trichostrongylus</taxon>
    </lineage>
</organism>
<evidence type="ECO:0000313" key="2">
    <source>
        <dbReference type="Proteomes" id="UP001331761"/>
    </source>
</evidence>
<comment type="caution">
    <text evidence="1">The sequence shown here is derived from an EMBL/GenBank/DDBJ whole genome shotgun (WGS) entry which is preliminary data.</text>
</comment>
<protein>
    <submittedName>
        <fullName evidence="1">Uncharacterized protein</fullName>
    </submittedName>
</protein>
<keyword evidence="2" id="KW-1185">Reference proteome</keyword>
<proteinExistence type="predicted"/>
<accession>A0AAN8G121</accession>